<gene>
    <name evidence="2" type="ORF">GCM10019016_103960</name>
</gene>
<evidence type="ECO:0000256" key="1">
    <source>
        <dbReference type="SAM" id="MobiDB-lite"/>
    </source>
</evidence>
<keyword evidence="3" id="KW-1185">Reference proteome</keyword>
<accession>A0ABP6U6G3</accession>
<name>A0ABP6U6G3_9ACTN</name>
<evidence type="ECO:0000313" key="2">
    <source>
        <dbReference type="EMBL" id="GAA3503286.1"/>
    </source>
</evidence>
<protein>
    <submittedName>
        <fullName evidence="2">Uncharacterized protein</fullName>
    </submittedName>
</protein>
<evidence type="ECO:0000313" key="3">
    <source>
        <dbReference type="Proteomes" id="UP001501455"/>
    </source>
</evidence>
<dbReference type="EMBL" id="BAAAXF010000074">
    <property type="protein sequence ID" value="GAA3503286.1"/>
    <property type="molecule type" value="Genomic_DNA"/>
</dbReference>
<sequence>MSPREIAGETGLNRRTVSKYLKDPASAAPLIDAMLGDEVLLKASVIHERLVRDCAATINHQRVKPCPQEARPPIAKELGISPGEPTGL</sequence>
<dbReference type="Proteomes" id="UP001501455">
    <property type="component" value="Unassembled WGS sequence"/>
</dbReference>
<organism evidence="2 3">
    <name type="scientific">Streptomyces prasinosporus</name>
    <dbReference type="NCBI Taxonomy" id="68256"/>
    <lineage>
        <taxon>Bacteria</taxon>
        <taxon>Bacillati</taxon>
        <taxon>Actinomycetota</taxon>
        <taxon>Actinomycetes</taxon>
        <taxon>Kitasatosporales</taxon>
        <taxon>Streptomycetaceae</taxon>
        <taxon>Streptomyces</taxon>
        <taxon>Streptomyces albogriseolus group</taxon>
    </lineage>
</organism>
<feature type="region of interest" description="Disordered" evidence="1">
    <location>
        <begin position="67"/>
        <end position="88"/>
    </location>
</feature>
<proteinExistence type="predicted"/>
<dbReference type="RefSeq" id="WP_345584037.1">
    <property type="nucleotide sequence ID" value="NZ_BAAAXF010000074.1"/>
</dbReference>
<comment type="caution">
    <text evidence="2">The sequence shown here is derived from an EMBL/GenBank/DDBJ whole genome shotgun (WGS) entry which is preliminary data.</text>
</comment>
<reference evidence="3" key="1">
    <citation type="journal article" date="2019" name="Int. J. Syst. Evol. Microbiol.">
        <title>The Global Catalogue of Microorganisms (GCM) 10K type strain sequencing project: providing services to taxonomists for standard genome sequencing and annotation.</title>
        <authorList>
            <consortium name="The Broad Institute Genomics Platform"/>
            <consortium name="The Broad Institute Genome Sequencing Center for Infectious Disease"/>
            <person name="Wu L."/>
            <person name="Ma J."/>
        </authorList>
    </citation>
    <scope>NUCLEOTIDE SEQUENCE [LARGE SCALE GENOMIC DNA]</scope>
    <source>
        <strain evidence="3">JCM 4816</strain>
    </source>
</reference>